<dbReference type="WBParaSite" id="maker-uti_cns_0046259-snap-gene-0.3-mRNA-1">
    <property type="protein sequence ID" value="maker-uti_cns_0046259-snap-gene-0.3-mRNA-1"/>
    <property type="gene ID" value="maker-uti_cns_0046259-snap-gene-0.3"/>
</dbReference>
<feature type="signal peptide" evidence="1">
    <location>
        <begin position="1"/>
        <end position="18"/>
    </location>
</feature>
<evidence type="ECO:0000313" key="2">
    <source>
        <dbReference type="Proteomes" id="UP000095280"/>
    </source>
</evidence>
<evidence type="ECO:0000256" key="1">
    <source>
        <dbReference type="SAM" id="SignalP"/>
    </source>
</evidence>
<protein>
    <submittedName>
        <fullName evidence="3 4">C-type lectin domain-containing protein</fullName>
    </submittedName>
</protein>
<evidence type="ECO:0000313" key="4">
    <source>
        <dbReference type="WBParaSite" id="maker-uti_cns_0022905-snap-gene-0.7-mRNA-1"/>
    </source>
</evidence>
<name>A0A1I8J9T8_9PLAT</name>
<dbReference type="InterPro" id="IPR016187">
    <property type="entry name" value="CTDL_fold"/>
</dbReference>
<reference evidence="3 4" key="1">
    <citation type="submission" date="2016-11" db="UniProtKB">
        <authorList>
            <consortium name="WormBaseParasite"/>
        </authorList>
    </citation>
    <scope>IDENTIFICATION</scope>
</reference>
<sequence length="244" mass="26375">MLLLLALCSLSLLQPVQPSCPSGYTAAPNLTTCLSGSVATDVNYCQCLKTCAQLGQRILQPDTYAAVRLSLGEVWTGINDQLVERGSSPTGWQVVPNRAGSLLTLTDLWNTGQPDGTSIEDCVNHNPTTKKLHDAGCTATIACRCEHPMGDERPVPAHYELFVESPVVDFTQGAVGCTEKIALELPIELLCAGECREKLGCVGFYFNPLRRECVLLLYMDAAVSLSYSSPAEQAAWIKKIAVHM</sequence>
<accession>A0A1I8J9T8</accession>
<dbReference type="Gene3D" id="3.10.100.10">
    <property type="entry name" value="Mannose-Binding Protein A, subunit A"/>
    <property type="match status" value="1"/>
</dbReference>
<dbReference type="AlphaFoldDB" id="A0A1I8J9T8"/>
<keyword evidence="2" id="KW-1185">Reference proteome</keyword>
<organism evidence="2 5">
    <name type="scientific">Macrostomum lignano</name>
    <dbReference type="NCBI Taxonomy" id="282301"/>
    <lineage>
        <taxon>Eukaryota</taxon>
        <taxon>Metazoa</taxon>
        <taxon>Spiralia</taxon>
        <taxon>Lophotrochozoa</taxon>
        <taxon>Platyhelminthes</taxon>
        <taxon>Rhabditophora</taxon>
        <taxon>Macrostomorpha</taxon>
        <taxon>Macrostomida</taxon>
        <taxon>Macrostomidae</taxon>
        <taxon>Macrostomum</taxon>
    </lineage>
</organism>
<dbReference type="Proteomes" id="UP000095280">
    <property type="component" value="Unplaced"/>
</dbReference>
<dbReference type="WBParaSite" id="maker-uti_cns_0022905-snap-gene-0.7-mRNA-1">
    <property type="protein sequence ID" value="maker-uti_cns_0022905-snap-gene-0.7-mRNA-1"/>
    <property type="gene ID" value="maker-uti_cns_0022905-snap-gene-0.7"/>
</dbReference>
<proteinExistence type="predicted"/>
<evidence type="ECO:0000313" key="3">
    <source>
        <dbReference type="WBParaSite" id="maker-uti_cns_0000957-snap-gene-0.9-mRNA-1"/>
    </source>
</evidence>
<dbReference type="InterPro" id="IPR016186">
    <property type="entry name" value="C-type_lectin-like/link_sf"/>
</dbReference>
<dbReference type="SUPFAM" id="SSF56436">
    <property type="entry name" value="C-type lectin-like"/>
    <property type="match status" value="1"/>
</dbReference>
<dbReference type="CDD" id="cd00037">
    <property type="entry name" value="CLECT"/>
    <property type="match status" value="1"/>
</dbReference>
<evidence type="ECO:0000313" key="5">
    <source>
        <dbReference type="WBParaSite" id="maker-uti_cns_0046259-snap-gene-0.3-mRNA-1"/>
    </source>
</evidence>
<dbReference type="WBParaSite" id="maker-uti_cns_0000957-snap-gene-0.9-mRNA-1">
    <property type="protein sequence ID" value="maker-uti_cns_0000957-snap-gene-0.9-mRNA-1"/>
    <property type="gene ID" value="maker-uti_cns_0000957-snap-gene-0.9"/>
</dbReference>
<feature type="chain" id="PRO_5009845908" evidence="1">
    <location>
        <begin position="19"/>
        <end position="244"/>
    </location>
</feature>
<keyword evidence="1" id="KW-0732">Signal</keyword>